<name>M0HFI8_HALGM</name>
<dbReference type="EMBL" id="AOLJ01000011">
    <property type="protein sequence ID" value="ELZ83290.1"/>
    <property type="molecule type" value="Genomic_DNA"/>
</dbReference>
<organism evidence="1 2">
    <name type="scientific">Haloferax gibbonsii (strain ATCC 33959 / DSM 4427 / JCM 8863 / NBRC 102184 / NCIMB 2188 / Ma 2.38)</name>
    <dbReference type="NCBI Taxonomy" id="1227459"/>
    <lineage>
        <taxon>Archaea</taxon>
        <taxon>Methanobacteriati</taxon>
        <taxon>Methanobacteriota</taxon>
        <taxon>Stenosarchaea group</taxon>
        <taxon>Halobacteria</taxon>
        <taxon>Halobacteriales</taxon>
        <taxon>Haloferacaceae</taxon>
        <taxon>Haloferax</taxon>
    </lineage>
</organism>
<evidence type="ECO:0000313" key="1">
    <source>
        <dbReference type="EMBL" id="ELZ83290.1"/>
    </source>
</evidence>
<protein>
    <submittedName>
        <fullName evidence="1">Uncharacterized protein</fullName>
    </submittedName>
</protein>
<keyword evidence="2" id="KW-1185">Reference proteome</keyword>
<sequence>MVGQRILDNRRNALADLVVGRHEHRTGRVTVRKLGFEDCFEEFVRSLEQDTRPVSGVLLGARGAAVLEVLQEFEAVCDDSVRGAVFKVYDGPNAAVRPLVGRVG</sequence>
<dbReference type="AlphaFoldDB" id="M0HFI8"/>
<accession>M0HFI8</accession>
<dbReference type="Proteomes" id="UP000011571">
    <property type="component" value="Unassembled WGS sequence"/>
</dbReference>
<gene>
    <name evidence="1" type="ORF">C454_03232</name>
</gene>
<evidence type="ECO:0000313" key="2">
    <source>
        <dbReference type="Proteomes" id="UP000011571"/>
    </source>
</evidence>
<reference evidence="1 2" key="1">
    <citation type="journal article" date="2014" name="PLoS Genet.">
        <title>Phylogenetically driven sequencing of extremely halophilic archaea reveals strategies for static and dynamic osmo-response.</title>
        <authorList>
            <person name="Becker E.A."/>
            <person name="Seitzer P.M."/>
            <person name="Tritt A."/>
            <person name="Larsen D."/>
            <person name="Krusor M."/>
            <person name="Yao A.I."/>
            <person name="Wu D."/>
            <person name="Madern D."/>
            <person name="Eisen J.A."/>
            <person name="Darling A.E."/>
            <person name="Facciotti M.T."/>
        </authorList>
    </citation>
    <scope>NUCLEOTIDE SEQUENCE [LARGE SCALE GENOMIC DNA]</scope>
    <source>
        <strain evidence="2">ATCC 33959 / DSM 4427 / JCM 8863 / NBRC 102184 / NCIMB 2188 / Ma 2.38</strain>
    </source>
</reference>
<proteinExistence type="predicted"/>
<comment type="caution">
    <text evidence="1">The sequence shown here is derived from an EMBL/GenBank/DDBJ whole genome shotgun (WGS) entry which is preliminary data.</text>
</comment>